<reference evidence="3" key="1">
    <citation type="submission" date="2016-10" db="EMBL/GenBank/DDBJ databases">
        <authorList>
            <person name="Varghese N."/>
            <person name="Submissions S."/>
        </authorList>
    </citation>
    <scope>NUCLEOTIDE SEQUENCE [LARGE SCALE GENOMIC DNA]</scope>
    <source>
        <strain evidence="3">DSM 46136</strain>
    </source>
</reference>
<feature type="region of interest" description="Disordered" evidence="1">
    <location>
        <begin position="30"/>
        <end position="50"/>
    </location>
</feature>
<organism evidence="2 3">
    <name type="scientific">Geodermatophilus amargosae</name>
    <dbReference type="NCBI Taxonomy" id="1296565"/>
    <lineage>
        <taxon>Bacteria</taxon>
        <taxon>Bacillati</taxon>
        <taxon>Actinomycetota</taxon>
        <taxon>Actinomycetes</taxon>
        <taxon>Geodermatophilales</taxon>
        <taxon>Geodermatophilaceae</taxon>
        <taxon>Geodermatophilus</taxon>
    </lineage>
</organism>
<gene>
    <name evidence="2" type="ORF">SAMN05660657_05011</name>
</gene>
<dbReference type="Proteomes" id="UP000199546">
    <property type="component" value="Unassembled WGS sequence"/>
</dbReference>
<sequence length="98" mass="10894">MPLTESFMSDNTSAWEIRFTQAARKHRIGRASARHVMASTAPTPVTTNRDTDAWLYVGPDERGRQLEVIAVEVGPTEGASPYLLVIHVMPTQPRGRHP</sequence>
<accession>A0A1I7CXH4</accession>
<dbReference type="EMBL" id="FPBA01000028">
    <property type="protein sequence ID" value="SFU04153.1"/>
    <property type="molecule type" value="Genomic_DNA"/>
</dbReference>
<dbReference type="STRING" id="1296565.SAMN05660657_05011"/>
<evidence type="ECO:0008006" key="4">
    <source>
        <dbReference type="Google" id="ProtNLM"/>
    </source>
</evidence>
<proteinExistence type="predicted"/>
<dbReference type="AlphaFoldDB" id="A0A1I7CXH4"/>
<keyword evidence="3" id="KW-1185">Reference proteome</keyword>
<evidence type="ECO:0000256" key="1">
    <source>
        <dbReference type="SAM" id="MobiDB-lite"/>
    </source>
</evidence>
<name>A0A1I7CXH4_9ACTN</name>
<protein>
    <recommendedName>
        <fullName evidence="4">DUF4258 domain-containing protein</fullName>
    </recommendedName>
</protein>
<evidence type="ECO:0000313" key="3">
    <source>
        <dbReference type="Proteomes" id="UP000199546"/>
    </source>
</evidence>
<evidence type="ECO:0000313" key="2">
    <source>
        <dbReference type="EMBL" id="SFU04153.1"/>
    </source>
</evidence>